<name>F0S9B2_PSESL</name>
<dbReference type="Proteomes" id="UP000000310">
    <property type="component" value="Chromosome"/>
</dbReference>
<sequence length="323" mass="37085">MYPYKALLFILLLFSLDYSSVYSQNSSYRSEFGFISDNDAYLATGQDRYYTNGLFLNLRHAVSPARIRSDKVFKNIWEFNVAQQMYNPKSGYAPTQRYVDRPFAGYLFGSYARHWLFKNENSIRAEIQIGTIGQHSLADKGQEFYHHAFGFYNIDGWQYQIENEIGINTKVSYLLKLTESKNKKLDLSLPFSAHLGNYFSGLDMSALFRMGKINPLNNSVATNSSIGNEGKYKGEFYFFLKPRLNWVAYNATISGSMFNPKSDNEITFDSRPLVFAQEAGLAYAKERWNLGFSLTFKTKEIESSAKAHQYGSVRVAYKFGKNL</sequence>
<dbReference type="KEGG" id="psn:Pedsa_1909"/>
<protein>
    <recommendedName>
        <fullName evidence="3">DUF2219 domain-containing protein</fullName>
    </recommendedName>
</protein>
<dbReference type="STRING" id="762903.Pedsa_1909"/>
<dbReference type="AlphaFoldDB" id="F0S9B2"/>
<dbReference type="Gene3D" id="2.40.128.140">
    <property type="entry name" value="Outer membrane protein"/>
    <property type="match status" value="1"/>
</dbReference>
<dbReference type="eggNOG" id="COG3528">
    <property type="taxonomic scope" value="Bacteria"/>
</dbReference>
<dbReference type="Pfam" id="PF09982">
    <property type="entry name" value="LpxR"/>
    <property type="match status" value="1"/>
</dbReference>
<evidence type="ECO:0000313" key="1">
    <source>
        <dbReference type="EMBL" id="ADY52462.1"/>
    </source>
</evidence>
<dbReference type="HOGENOM" id="CLU_055418_1_0_10"/>
<dbReference type="RefSeq" id="WP_013632949.1">
    <property type="nucleotide sequence ID" value="NC_015177.1"/>
</dbReference>
<evidence type="ECO:0000313" key="2">
    <source>
        <dbReference type="Proteomes" id="UP000000310"/>
    </source>
</evidence>
<dbReference type="InterPro" id="IPR037107">
    <property type="entry name" value="Put_OMP_sf"/>
</dbReference>
<evidence type="ECO:0008006" key="3">
    <source>
        <dbReference type="Google" id="ProtNLM"/>
    </source>
</evidence>
<proteinExistence type="predicted"/>
<accession>F0S9B2</accession>
<keyword evidence="2" id="KW-1185">Reference proteome</keyword>
<dbReference type="OrthoDB" id="622552at2"/>
<reference evidence="2" key="2">
    <citation type="submission" date="2011-02" db="EMBL/GenBank/DDBJ databases">
        <title>The complete genome of Pedobacter saltans DSM 12145.</title>
        <authorList>
            <consortium name="US DOE Joint Genome Institute (JGI-PGF)"/>
            <person name="Lucas S."/>
            <person name="Copeland A."/>
            <person name="Lapidus A."/>
            <person name="Bruce D."/>
            <person name="Goodwin L."/>
            <person name="Pitluck S."/>
            <person name="Kyrpides N."/>
            <person name="Mavromatis K."/>
            <person name="Pagani I."/>
            <person name="Ivanova N."/>
            <person name="Ovchinnikova G."/>
            <person name="Lu M."/>
            <person name="Detter J.C."/>
            <person name="Han C."/>
            <person name="Land M."/>
            <person name="Hauser L."/>
            <person name="Markowitz V."/>
            <person name="Cheng J.-F."/>
            <person name="Hugenholtz P."/>
            <person name="Woyke T."/>
            <person name="Wu D."/>
            <person name="Tindall B."/>
            <person name="Pomrenke H.G."/>
            <person name="Brambilla E."/>
            <person name="Klenk H.-P."/>
            <person name="Eisen J.A."/>
        </authorList>
    </citation>
    <scope>NUCLEOTIDE SEQUENCE [LARGE SCALE GENOMIC DNA]</scope>
    <source>
        <strain evidence="2">ATCC 51119 / DSM 12145 / JCM 21818 / LMG 10337 / NBRC 100064 / NCIMB 13643</strain>
    </source>
</reference>
<dbReference type="InterPro" id="IPR018707">
    <property type="entry name" value="LpxR"/>
</dbReference>
<reference evidence="1 2" key="1">
    <citation type="journal article" date="2011" name="Stand. Genomic Sci.">
        <title>Complete genome sequence of the gliding, heparinolytic Pedobacter saltans type strain (113).</title>
        <authorList>
            <person name="Liolios K."/>
            <person name="Sikorski J."/>
            <person name="Lu M."/>
            <person name="Nolan M."/>
            <person name="Lapidus A."/>
            <person name="Lucas S."/>
            <person name="Hammon N."/>
            <person name="Deshpande S."/>
            <person name="Cheng J.F."/>
            <person name="Tapia R."/>
            <person name="Han C."/>
            <person name="Goodwin L."/>
            <person name="Pitluck S."/>
            <person name="Huntemann M."/>
            <person name="Ivanova N."/>
            <person name="Pagani I."/>
            <person name="Mavromatis K."/>
            <person name="Ovchinikova G."/>
            <person name="Pati A."/>
            <person name="Chen A."/>
            <person name="Palaniappan K."/>
            <person name="Land M."/>
            <person name="Hauser L."/>
            <person name="Brambilla E.M."/>
            <person name="Kotsyurbenko O."/>
            <person name="Rohde M."/>
            <person name="Tindall B.J."/>
            <person name="Abt B."/>
            <person name="Goker M."/>
            <person name="Detter J.C."/>
            <person name="Woyke T."/>
            <person name="Bristow J."/>
            <person name="Eisen J.A."/>
            <person name="Markowitz V."/>
            <person name="Hugenholtz P."/>
            <person name="Klenk H.P."/>
            <person name="Kyrpides N.C."/>
        </authorList>
    </citation>
    <scope>NUCLEOTIDE SEQUENCE [LARGE SCALE GENOMIC DNA]</scope>
    <source>
        <strain evidence="2">ATCC 51119 / DSM 12145 / JCM 21818 / LMG 10337 / NBRC 100064 / NCIMB 13643</strain>
    </source>
</reference>
<organism evidence="1 2">
    <name type="scientific">Pseudopedobacter saltans (strain ATCC 51119 / DSM 12145 / JCM 21818 / CCUG 39354 / LMG 10337 / NBRC 100064 / NCIMB 13643)</name>
    <name type="common">Pedobacter saltans</name>
    <dbReference type="NCBI Taxonomy" id="762903"/>
    <lineage>
        <taxon>Bacteria</taxon>
        <taxon>Pseudomonadati</taxon>
        <taxon>Bacteroidota</taxon>
        <taxon>Sphingobacteriia</taxon>
        <taxon>Sphingobacteriales</taxon>
        <taxon>Sphingobacteriaceae</taxon>
        <taxon>Pseudopedobacter</taxon>
    </lineage>
</organism>
<dbReference type="EMBL" id="CP002545">
    <property type="protein sequence ID" value="ADY52462.1"/>
    <property type="molecule type" value="Genomic_DNA"/>
</dbReference>
<gene>
    <name evidence="1" type="ordered locus">Pedsa_1909</name>
</gene>